<reference evidence="1 2" key="1">
    <citation type="journal article" date="2023" name="Elife">
        <title>Identification of key yeast species and microbe-microbe interactions impacting larval growth of Drosophila in the wild.</title>
        <authorList>
            <person name="Mure A."/>
            <person name="Sugiura Y."/>
            <person name="Maeda R."/>
            <person name="Honda K."/>
            <person name="Sakurai N."/>
            <person name="Takahashi Y."/>
            <person name="Watada M."/>
            <person name="Katoh T."/>
            <person name="Gotoh A."/>
            <person name="Gotoh Y."/>
            <person name="Taniguchi I."/>
            <person name="Nakamura K."/>
            <person name="Hayashi T."/>
            <person name="Katayama T."/>
            <person name="Uemura T."/>
            <person name="Hattori Y."/>
        </authorList>
    </citation>
    <scope>NUCLEOTIDE SEQUENCE [LARGE SCALE GENOMIC DNA]</scope>
    <source>
        <strain evidence="1 2">PK-24</strain>
    </source>
</reference>
<protein>
    <submittedName>
        <fullName evidence="1">Uncharacterized protein</fullName>
    </submittedName>
</protein>
<proteinExistence type="predicted"/>
<accession>A0AAV5QZ84</accession>
<organism evidence="1 2">
    <name type="scientific">Pichia kluyveri</name>
    <name type="common">Yeast</name>
    <dbReference type="NCBI Taxonomy" id="36015"/>
    <lineage>
        <taxon>Eukaryota</taxon>
        <taxon>Fungi</taxon>
        <taxon>Dikarya</taxon>
        <taxon>Ascomycota</taxon>
        <taxon>Saccharomycotina</taxon>
        <taxon>Pichiomycetes</taxon>
        <taxon>Pichiales</taxon>
        <taxon>Pichiaceae</taxon>
        <taxon>Pichia</taxon>
    </lineage>
</organism>
<dbReference type="AlphaFoldDB" id="A0AAV5QZ84"/>
<sequence>MDNNGTVTKLYQPNNGKTYLYIVSDYSKKVLTVNDEVTKYIIHFVLASSQLKHDAMKDLRLDPSINDHTHILNDVETDFDESLEHIKNAAHLDNSNDCLNKYVFCVPHSKMKGFCVGRMITNYLKDLFIAGDNREKNSEFLV</sequence>
<evidence type="ECO:0000313" key="2">
    <source>
        <dbReference type="Proteomes" id="UP001378960"/>
    </source>
</evidence>
<gene>
    <name evidence="1" type="ORF">DAPK24_008450</name>
</gene>
<dbReference type="EMBL" id="BTGB01000001">
    <property type="protein sequence ID" value="GMM44270.1"/>
    <property type="molecule type" value="Genomic_DNA"/>
</dbReference>
<dbReference type="Proteomes" id="UP001378960">
    <property type="component" value="Unassembled WGS sequence"/>
</dbReference>
<comment type="caution">
    <text evidence="1">The sequence shown here is derived from an EMBL/GenBank/DDBJ whole genome shotgun (WGS) entry which is preliminary data.</text>
</comment>
<keyword evidence="2" id="KW-1185">Reference proteome</keyword>
<name>A0AAV5QZ84_PICKL</name>
<evidence type="ECO:0000313" key="1">
    <source>
        <dbReference type="EMBL" id="GMM44270.1"/>
    </source>
</evidence>